<keyword evidence="3 7" id="KW-0762">Sugar transport</keyword>
<dbReference type="InterPro" id="IPR051819">
    <property type="entry name" value="PTS_sugar-specific_EIIB"/>
</dbReference>
<dbReference type="InterPro" id="IPR003501">
    <property type="entry name" value="PTS_EIIB_2/3"/>
</dbReference>
<keyword evidence="4" id="KW-0598">Phosphotransferase system</keyword>
<comment type="caution">
    <text evidence="7">The sequence shown here is derived from an EMBL/GenBank/DDBJ whole genome shotgun (WGS) entry which is preliminary data.</text>
</comment>
<evidence type="ECO:0000256" key="5">
    <source>
        <dbReference type="PROSITE-ProRule" id="PRU00423"/>
    </source>
</evidence>
<dbReference type="Proteomes" id="UP000739284">
    <property type="component" value="Unassembled WGS sequence"/>
</dbReference>
<dbReference type="PANTHER" id="PTHR34581:SF2">
    <property type="entry name" value="PTS SYSTEM N,N'-DIACETYLCHITOBIOSE-SPECIFIC EIIB COMPONENT"/>
    <property type="match status" value="1"/>
</dbReference>
<dbReference type="InterPro" id="IPR013012">
    <property type="entry name" value="PTS_EIIB_3"/>
</dbReference>
<name>A0ABS6LM27_9GAMM</name>
<keyword evidence="1" id="KW-0813">Transport</keyword>
<dbReference type="RefSeq" id="WP_217151217.1">
    <property type="nucleotide sequence ID" value="NZ_JAFMOY010000133.1"/>
</dbReference>
<evidence type="ECO:0000313" key="8">
    <source>
        <dbReference type="Proteomes" id="UP000739284"/>
    </source>
</evidence>
<keyword evidence="8" id="KW-1185">Reference proteome</keyword>
<organism evidence="7 8">
    <name type="scientific">Rahnella ecdela</name>
    <dbReference type="NCBI Taxonomy" id="2816250"/>
    <lineage>
        <taxon>Bacteria</taxon>
        <taxon>Pseudomonadati</taxon>
        <taxon>Pseudomonadota</taxon>
        <taxon>Gammaproteobacteria</taxon>
        <taxon>Enterobacterales</taxon>
        <taxon>Yersiniaceae</taxon>
        <taxon>Rahnella</taxon>
    </lineage>
</organism>
<proteinExistence type="predicted"/>
<dbReference type="PANTHER" id="PTHR34581">
    <property type="entry name" value="PTS SYSTEM N,N'-DIACETYLCHITOBIOSE-SPECIFIC EIIB COMPONENT"/>
    <property type="match status" value="1"/>
</dbReference>
<evidence type="ECO:0000256" key="4">
    <source>
        <dbReference type="ARBA" id="ARBA00022683"/>
    </source>
</evidence>
<sequence>MIKIMLVCNAGMSTSMLMNKMVDAAKQQVIEAVIWAIPDANLNEEWKKADVILLGPQVGYLKSRVETVTAGSVPVEIIPMLDYGRMNGPAVLALALKMKNNA</sequence>
<evidence type="ECO:0000256" key="2">
    <source>
        <dbReference type="ARBA" id="ARBA00022553"/>
    </source>
</evidence>
<evidence type="ECO:0000313" key="7">
    <source>
        <dbReference type="EMBL" id="MBU9847983.1"/>
    </source>
</evidence>
<evidence type="ECO:0000256" key="1">
    <source>
        <dbReference type="ARBA" id="ARBA00022448"/>
    </source>
</evidence>
<feature type="domain" description="PTS EIIB type-3" evidence="6">
    <location>
        <begin position="1"/>
        <end position="102"/>
    </location>
</feature>
<dbReference type="Pfam" id="PF02302">
    <property type="entry name" value="PTS_IIB"/>
    <property type="match status" value="1"/>
</dbReference>
<accession>A0ABS6LM27</accession>
<dbReference type="EMBL" id="JAFMOY010000133">
    <property type="protein sequence ID" value="MBU9847983.1"/>
    <property type="molecule type" value="Genomic_DNA"/>
</dbReference>
<feature type="modified residue" description="Phosphocysteine; by EIIA" evidence="5">
    <location>
        <position position="8"/>
    </location>
</feature>
<reference evidence="7 8" key="1">
    <citation type="submission" date="2021-03" db="EMBL/GenBank/DDBJ databases">
        <title>Five novel Rahnella species.</title>
        <authorList>
            <person name="Brady C."/>
            <person name="Asselin J."/>
            <person name="Beer S."/>
            <person name="Bruberg M.B."/>
            <person name="Crampton B."/>
            <person name="Venter S."/>
            <person name="Arnold D."/>
            <person name="Denman S."/>
        </authorList>
    </citation>
    <scope>NUCLEOTIDE SEQUENCE [LARGE SCALE GENOMIC DNA]</scope>
    <source>
        <strain evidence="7 8">FRB 231</strain>
    </source>
</reference>
<evidence type="ECO:0000259" key="6">
    <source>
        <dbReference type="PROSITE" id="PS51100"/>
    </source>
</evidence>
<dbReference type="PROSITE" id="PS51100">
    <property type="entry name" value="PTS_EIIB_TYPE_3"/>
    <property type="match status" value="1"/>
</dbReference>
<keyword evidence="2" id="KW-0597">Phosphoprotein</keyword>
<evidence type="ECO:0000256" key="3">
    <source>
        <dbReference type="ARBA" id="ARBA00022597"/>
    </source>
</evidence>
<dbReference type="CDD" id="cd05564">
    <property type="entry name" value="PTS_IIB_chitobiose_lichenan"/>
    <property type="match status" value="1"/>
</dbReference>
<protein>
    <submittedName>
        <fullName evidence="7">PTS sugar transporter subunit IIB</fullName>
    </submittedName>
</protein>
<gene>
    <name evidence="7" type="ORF">J1784_23625</name>
</gene>